<feature type="transmembrane region" description="Helical" evidence="5">
    <location>
        <begin position="37"/>
        <end position="59"/>
    </location>
</feature>
<feature type="transmembrane region" description="Helical" evidence="5">
    <location>
        <begin position="66"/>
        <end position="86"/>
    </location>
</feature>
<dbReference type="EMBL" id="CP043499">
    <property type="protein sequence ID" value="QFY64124.1"/>
    <property type="molecule type" value="Genomic_DNA"/>
</dbReference>
<proteinExistence type="predicted"/>
<dbReference type="Pfam" id="PF13564">
    <property type="entry name" value="DoxX_2"/>
    <property type="match status" value="1"/>
</dbReference>
<evidence type="ECO:0000256" key="5">
    <source>
        <dbReference type="SAM" id="Phobius"/>
    </source>
</evidence>
<evidence type="ECO:0000256" key="2">
    <source>
        <dbReference type="ARBA" id="ARBA00022692"/>
    </source>
</evidence>
<dbReference type="InterPro" id="IPR032808">
    <property type="entry name" value="DoxX"/>
</dbReference>
<dbReference type="Proteomes" id="UP000326881">
    <property type="component" value="Plasmid unnamed"/>
</dbReference>
<dbReference type="OrthoDB" id="9811373at2"/>
<sequence length="123" mass="13073">MRVILGRALSGLVIAVLVADAAVNLLAPRVLENEIAAVQFPTSLSPVLAVIMLVCAAVYALPKTSFVGAVLITGFFGGAIAIHLRVGEIFSPPQLVSLVLGAATWVGIYLRDTRWQAMLFRSR</sequence>
<protein>
    <submittedName>
        <fullName evidence="6">DoxX family protein</fullName>
    </submittedName>
</protein>
<evidence type="ECO:0000256" key="4">
    <source>
        <dbReference type="ARBA" id="ARBA00023136"/>
    </source>
</evidence>
<keyword evidence="7" id="KW-1185">Reference proteome</keyword>
<keyword evidence="2 5" id="KW-0812">Transmembrane</keyword>
<accession>A0A5Q0CH65</accession>
<evidence type="ECO:0000256" key="1">
    <source>
        <dbReference type="ARBA" id="ARBA00004141"/>
    </source>
</evidence>
<gene>
    <name evidence="6" type="ORF">FZ934_25655</name>
</gene>
<keyword evidence="6" id="KW-0614">Plasmid</keyword>
<geneLocation type="plasmid" evidence="6 7">
    <name>unnamed</name>
</geneLocation>
<organism evidence="6 7">
    <name type="scientific">Rhizobium grahamii</name>
    <dbReference type="NCBI Taxonomy" id="1120045"/>
    <lineage>
        <taxon>Bacteria</taxon>
        <taxon>Pseudomonadati</taxon>
        <taxon>Pseudomonadota</taxon>
        <taxon>Alphaproteobacteria</taxon>
        <taxon>Hyphomicrobiales</taxon>
        <taxon>Rhizobiaceae</taxon>
        <taxon>Rhizobium/Agrobacterium group</taxon>
        <taxon>Rhizobium</taxon>
    </lineage>
</organism>
<feature type="transmembrane region" description="Helical" evidence="5">
    <location>
        <begin position="92"/>
        <end position="110"/>
    </location>
</feature>
<dbReference type="AlphaFoldDB" id="A0A5Q0CH65"/>
<evidence type="ECO:0000256" key="3">
    <source>
        <dbReference type="ARBA" id="ARBA00022989"/>
    </source>
</evidence>
<dbReference type="GO" id="GO:0016020">
    <property type="term" value="C:membrane"/>
    <property type="evidence" value="ECO:0007669"/>
    <property type="project" value="UniProtKB-SubCell"/>
</dbReference>
<name>A0A5Q0CH65_9HYPH</name>
<evidence type="ECO:0000313" key="7">
    <source>
        <dbReference type="Proteomes" id="UP000326881"/>
    </source>
</evidence>
<keyword evidence="3 5" id="KW-1133">Transmembrane helix</keyword>
<keyword evidence="4 5" id="KW-0472">Membrane</keyword>
<dbReference type="KEGG" id="rgr:FZ934_25655"/>
<reference evidence="6 7" key="1">
    <citation type="submission" date="2019-08" db="EMBL/GenBank/DDBJ databases">
        <title>Prosopis cineraria nodule microbiome.</title>
        <authorList>
            <person name="Ali R."/>
            <person name="Chaluvadi S.R."/>
            <person name="Wang X."/>
        </authorList>
    </citation>
    <scope>NUCLEOTIDE SEQUENCE [LARGE SCALE GENOMIC DNA]</scope>
    <source>
        <strain evidence="6 7">BG7</strain>
        <plasmid evidence="6 7">unnamed</plasmid>
    </source>
</reference>
<evidence type="ECO:0000313" key="6">
    <source>
        <dbReference type="EMBL" id="QFY64124.1"/>
    </source>
</evidence>
<comment type="subcellular location">
    <subcellularLocation>
        <location evidence="1">Membrane</location>
        <topology evidence="1">Multi-pass membrane protein</topology>
    </subcellularLocation>
</comment>